<dbReference type="EMBL" id="ML995824">
    <property type="protein sequence ID" value="KAF2770621.1"/>
    <property type="molecule type" value="Genomic_DNA"/>
</dbReference>
<keyword evidence="2" id="KW-1185">Reference proteome</keyword>
<dbReference type="AlphaFoldDB" id="A0A6G1LCF6"/>
<gene>
    <name evidence="1" type="ORF">EJ03DRAFT_59765</name>
</gene>
<accession>A0A6G1LCF6</accession>
<organism evidence="1 2">
    <name type="scientific">Teratosphaeria nubilosa</name>
    <dbReference type="NCBI Taxonomy" id="161662"/>
    <lineage>
        <taxon>Eukaryota</taxon>
        <taxon>Fungi</taxon>
        <taxon>Dikarya</taxon>
        <taxon>Ascomycota</taxon>
        <taxon>Pezizomycotina</taxon>
        <taxon>Dothideomycetes</taxon>
        <taxon>Dothideomycetidae</taxon>
        <taxon>Mycosphaerellales</taxon>
        <taxon>Teratosphaeriaceae</taxon>
        <taxon>Teratosphaeria</taxon>
    </lineage>
</organism>
<name>A0A6G1LCF6_9PEZI</name>
<reference evidence="1" key="1">
    <citation type="journal article" date="2020" name="Stud. Mycol.">
        <title>101 Dothideomycetes genomes: a test case for predicting lifestyles and emergence of pathogens.</title>
        <authorList>
            <person name="Haridas S."/>
            <person name="Albert R."/>
            <person name="Binder M."/>
            <person name="Bloem J."/>
            <person name="Labutti K."/>
            <person name="Salamov A."/>
            <person name="Andreopoulos B."/>
            <person name="Baker S."/>
            <person name="Barry K."/>
            <person name="Bills G."/>
            <person name="Bluhm B."/>
            <person name="Cannon C."/>
            <person name="Castanera R."/>
            <person name="Culley D."/>
            <person name="Daum C."/>
            <person name="Ezra D."/>
            <person name="Gonzalez J."/>
            <person name="Henrissat B."/>
            <person name="Kuo A."/>
            <person name="Liang C."/>
            <person name="Lipzen A."/>
            <person name="Lutzoni F."/>
            <person name="Magnuson J."/>
            <person name="Mondo S."/>
            <person name="Nolan M."/>
            <person name="Ohm R."/>
            <person name="Pangilinan J."/>
            <person name="Park H.-J."/>
            <person name="Ramirez L."/>
            <person name="Alfaro M."/>
            <person name="Sun H."/>
            <person name="Tritt A."/>
            <person name="Yoshinaga Y."/>
            <person name="Zwiers L.-H."/>
            <person name="Turgeon B."/>
            <person name="Goodwin S."/>
            <person name="Spatafora J."/>
            <person name="Crous P."/>
            <person name="Grigoriev I."/>
        </authorList>
    </citation>
    <scope>NUCLEOTIDE SEQUENCE</scope>
    <source>
        <strain evidence="1">CBS 116005</strain>
    </source>
</reference>
<evidence type="ECO:0000313" key="1">
    <source>
        <dbReference type="EMBL" id="KAF2770621.1"/>
    </source>
</evidence>
<sequence length="152" mass="17115">MRFESAILAGMFCYGRAGVSWWLYTQVLSTSSKNSQPFASIRQYLCDAVAGKPFRNTRQTFISQEEQLKPRCVCMNVQLNGEGTTRIFHGCSFVSQSLASELCLSAYQHALYCTSRRPILSVSLSPWSHETSRGCRRVFAEAAMNHMRIGVL</sequence>
<dbReference type="Proteomes" id="UP000799436">
    <property type="component" value="Unassembled WGS sequence"/>
</dbReference>
<protein>
    <submittedName>
        <fullName evidence="1">Uncharacterized protein</fullName>
    </submittedName>
</protein>
<evidence type="ECO:0000313" key="2">
    <source>
        <dbReference type="Proteomes" id="UP000799436"/>
    </source>
</evidence>
<proteinExistence type="predicted"/>